<dbReference type="Gene3D" id="3.20.20.190">
    <property type="entry name" value="Phosphatidylinositol (PI) phosphodiesterase"/>
    <property type="match status" value="1"/>
</dbReference>
<dbReference type="STRING" id="1805281.AUJ77_02620"/>
<dbReference type="Proteomes" id="UP000181992">
    <property type="component" value="Unassembled WGS sequence"/>
</dbReference>
<dbReference type="PANTHER" id="PTHR46211">
    <property type="entry name" value="GLYCEROPHOSPHORYL DIESTER PHOSPHODIESTERASE"/>
    <property type="match status" value="1"/>
</dbReference>
<proteinExistence type="predicted"/>
<dbReference type="EMBL" id="MNVN01000015">
    <property type="protein sequence ID" value="OIO30677.1"/>
    <property type="molecule type" value="Genomic_DNA"/>
</dbReference>
<organism evidence="2 3">
    <name type="scientific">Candidatus Nomurabacteria bacterium CG1_02_43_90</name>
    <dbReference type="NCBI Taxonomy" id="1805281"/>
    <lineage>
        <taxon>Bacteria</taxon>
        <taxon>Candidatus Nomuraibacteriota</taxon>
    </lineage>
</organism>
<dbReference type="GO" id="GO:0008081">
    <property type="term" value="F:phosphoric diester hydrolase activity"/>
    <property type="evidence" value="ECO:0007669"/>
    <property type="project" value="InterPro"/>
</dbReference>
<dbReference type="CDD" id="cd08556">
    <property type="entry name" value="GDPD"/>
    <property type="match status" value="1"/>
</dbReference>
<protein>
    <recommendedName>
        <fullName evidence="1">GP-PDE domain-containing protein</fullName>
    </recommendedName>
</protein>
<dbReference type="PANTHER" id="PTHR46211:SF1">
    <property type="entry name" value="GLYCEROPHOSPHODIESTER PHOSPHODIESTERASE, CYTOPLASMIC"/>
    <property type="match status" value="1"/>
</dbReference>
<dbReference type="Pfam" id="PF03009">
    <property type="entry name" value="GDPD"/>
    <property type="match status" value="1"/>
</dbReference>
<dbReference type="InterPro" id="IPR017946">
    <property type="entry name" value="PLC-like_Pdiesterase_TIM-brl"/>
</dbReference>
<gene>
    <name evidence="2" type="ORF">AUJ77_02620</name>
</gene>
<evidence type="ECO:0000313" key="2">
    <source>
        <dbReference type="EMBL" id="OIO30677.1"/>
    </source>
</evidence>
<dbReference type="PROSITE" id="PS51704">
    <property type="entry name" value="GP_PDE"/>
    <property type="match status" value="1"/>
</dbReference>
<name>A0A1J4V7C8_9BACT</name>
<accession>A0A1J4V7C8</accession>
<dbReference type="SUPFAM" id="SSF51695">
    <property type="entry name" value="PLC-like phosphodiesterases"/>
    <property type="match status" value="1"/>
</dbReference>
<dbReference type="GO" id="GO:0006629">
    <property type="term" value="P:lipid metabolic process"/>
    <property type="evidence" value="ECO:0007669"/>
    <property type="project" value="InterPro"/>
</dbReference>
<evidence type="ECO:0000313" key="3">
    <source>
        <dbReference type="Proteomes" id="UP000181992"/>
    </source>
</evidence>
<dbReference type="InterPro" id="IPR030395">
    <property type="entry name" value="GP_PDE_dom"/>
</dbReference>
<comment type="caution">
    <text evidence="2">The sequence shown here is derived from an EMBL/GenBank/DDBJ whole genome shotgun (WGS) entry which is preliminary data.</text>
</comment>
<reference evidence="2 3" key="1">
    <citation type="journal article" date="2016" name="Environ. Microbiol.">
        <title>Genomic resolution of a cold subsurface aquifer community provides metabolic insights for novel microbes adapted to high CO concentrations.</title>
        <authorList>
            <person name="Probst A.J."/>
            <person name="Castelle C.J."/>
            <person name="Singh A."/>
            <person name="Brown C.T."/>
            <person name="Anantharaman K."/>
            <person name="Sharon I."/>
            <person name="Hug L.A."/>
            <person name="Burstein D."/>
            <person name="Emerson J.B."/>
            <person name="Thomas B.C."/>
            <person name="Banfield J.F."/>
        </authorList>
    </citation>
    <scope>NUCLEOTIDE SEQUENCE [LARGE SCALE GENOMIC DNA]</scope>
    <source>
        <strain evidence="2">CG1_02_43_90</strain>
    </source>
</reference>
<evidence type="ECO:0000259" key="1">
    <source>
        <dbReference type="PROSITE" id="PS51704"/>
    </source>
</evidence>
<feature type="domain" description="GP-PDE" evidence="1">
    <location>
        <begin position="1"/>
        <end position="210"/>
    </location>
</feature>
<dbReference type="AlphaFoldDB" id="A0A1J4V7C8"/>
<sequence length="210" mass="24254">MKIFAHRGWSAGENENTLLAFKNSANADLEGIEFDIRYSTDGQSVVVSHDPATSMHVLELEEALLFLSVTHLELLIEFKEYTPDLYVKVGEILRKYNLEERTTLFAFHSVAEKFPWENRGKVKLGIIAPYPHHIKKYIEAYHPDVVLFGWATKRERTLFKIIWSVCSLPRIFAKYPHVKFIIGVAFTKKDKVWLDTQTGLYCCTADFPLL</sequence>